<dbReference type="RefSeq" id="WP_071544530.1">
    <property type="nucleotide sequence ID" value="NZ_LKAQ01000001.1"/>
</dbReference>
<dbReference type="NCBIfam" id="TIGR03129">
    <property type="entry name" value="one_C_dehyd_B"/>
    <property type="match status" value="1"/>
</dbReference>
<reference evidence="2 3" key="1">
    <citation type="submission" date="2015-09" db="EMBL/GenBank/DDBJ databases">
        <title>Genome of Desulfovibrio dechloracetivorans BerOc1, a mercury methylating strain isolated from highly hydrocarbons and metals contaminated coastal sediments.</title>
        <authorList>
            <person name="Goni Urriza M."/>
            <person name="Gassie C."/>
            <person name="Bouchez O."/>
            <person name="Klopp C."/>
            <person name="Ranchou-Peyruse A."/>
            <person name="Remy G."/>
        </authorList>
    </citation>
    <scope>NUCLEOTIDE SEQUENCE [LARGE SCALE GENOMIC DNA]</scope>
    <source>
        <strain evidence="2 3">BerOc1</strain>
    </source>
</reference>
<protein>
    <submittedName>
        <fullName evidence="2">Putative formate dehydrogenase</fullName>
        <ecNumber evidence="2">1.2.1.2</ecNumber>
    </submittedName>
</protein>
<dbReference type="Proteomes" id="UP000181901">
    <property type="component" value="Unassembled WGS sequence"/>
</dbReference>
<keyword evidence="1 2" id="KW-0560">Oxidoreductase</keyword>
<dbReference type="OrthoDB" id="9803192at2"/>
<dbReference type="SUPFAM" id="SSF53706">
    <property type="entry name" value="Formate dehydrogenase/DMSO reductase, domains 1-3"/>
    <property type="match status" value="1"/>
</dbReference>
<dbReference type="GO" id="GO:0015948">
    <property type="term" value="P:methanogenesis"/>
    <property type="evidence" value="ECO:0007669"/>
    <property type="project" value="InterPro"/>
</dbReference>
<dbReference type="PANTHER" id="PTHR43105">
    <property type="entry name" value="RESPIRATORY NITRATE REDUCTASE"/>
    <property type="match status" value="1"/>
</dbReference>
<dbReference type="GO" id="GO:0016020">
    <property type="term" value="C:membrane"/>
    <property type="evidence" value="ECO:0007669"/>
    <property type="project" value="TreeGrafter"/>
</dbReference>
<organism evidence="2 3">
    <name type="scientific">Pseudodesulfovibrio hydrargyri</name>
    <dbReference type="NCBI Taxonomy" id="2125990"/>
    <lineage>
        <taxon>Bacteria</taxon>
        <taxon>Pseudomonadati</taxon>
        <taxon>Thermodesulfobacteriota</taxon>
        <taxon>Desulfovibrionia</taxon>
        <taxon>Desulfovibrionales</taxon>
        <taxon>Desulfovibrionaceae</taxon>
    </lineage>
</organism>
<dbReference type="PIRSF" id="PIRSF005646">
    <property type="entry name" value="FwdB"/>
    <property type="match status" value="1"/>
</dbReference>
<keyword evidence="3" id="KW-1185">Reference proteome</keyword>
<dbReference type="PANTHER" id="PTHR43105:SF14">
    <property type="entry name" value="FORMATE DEHYDROGENASE H"/>
    <property type="match status" value="1"/>
</dbReference>
<dbReference type="Gene3D" id="3.40.50.740">
    <property type="match status" value="2"/>
</dbReference>
<dbReference type="EMBL" id="LKAQ01000001">
    <property type="protein sequence ID" value="OIQ52410.1"/>
    <property type="molecule type" value="Genomic_DNA"/>
</dbReference>
<dbReference type="GO" id="GO:0022904">
    <property type="term" value="P:respiratory electron transport chain"/>
    <property type="evidence" value="ECO:0007669"/>
    <property type="project" value="TreeGrafter"/>
</dbReference>
<dbReference type="AlphaFoldDB" id="A0A1J5N2B9"/>
<proteinExistence type="predicted"/>
<name>A0A1J5N2B9_9BACT</name>
<dbReference type="GO" id="GO:0003954">
    <property type="term" value="F:NADH dehydrogenase activity"/>
    <property type="evidence" value="ECO:0007669"/>
    <property type="project" value="TreeGrafter"/>
</dbReference>
<evidence type="ECO:0000313" key="3">
    <source>
        <dbReference type="Proteomes" id="UP000181901"/>
    </source>
</evidence>
<dbReference type="Gene3D" id="3.40.228.10">
    <property type="entry name" value="Dimethylsulfoxide Reductase, domain 2"/>
    <property type="match status" value="2"/>
</dbReference>
<dbReference type="EC" id="1.2.1.2" evidence="2"/>
<evidence type="ECO:0000256" key="1">
    <source>
        <dbReference type="ARBA" id="ARBA00023002"/>
    </source>
</evidence>
<comment type="caution">
    <text evidence="2">The sequence shown here is derived from an EMBL/GenBank/DDBJ whole genome shotgun (WGS) entry which is preliminary data.</text>
</comment>
<dbReference type="GO" id="GO:0018493">
    <property type="term" value="F:formylmethanofuran dehydrogenase activity"/>
    <property type="evidence" value="ECO:0007669"/>
    <property type="project" value="InterPro"/>
</dbReference>
<accession>A0A1J5N2B9</accession>
<gene>
    <name evidence="2" type="ORF">BerOc1_00886</name>
</gene>
<evidence type="ECO:0000313" key="2">
    <source>
        <dbReference type="EMBL" id="OIQ52410.1"/>
    </source>
</evidence>
<sequence>MTTHDNVVCTFCGCLCDDIEVEVRDNTITAVKKACAIGKNKIMHATSDPPPISVRGVETSVDEAVEEAVRIMSTARNPMVYGMSSTTSEAQREMVEIAEITGANLDNCSSYCHGPGVLARQQVGLVSCSLGEAKNRADLVIYWGCNPVEAHMRHLSRYSLQPKGLFMPEGRKGRKVVAIDVRPTPTTKRADVFLQVQPGHTFEIASVLRALLNGVELDFPDGADSVAGVPVEAWREVVEMVKKCKYGVLFFGLGVTQCRNTDINVEQVARLVQDANRHTRFSAVAMRGHGNVNGTNQVMSWLTGYPLAVNFSRGFPRHNPGEFSVVPMLARKEIDAALIVATDPGAHLPKDAVDFLKTIPVIHLDPHRNMTTPWATVVIPVAPVGVAATGTFYRMDNVPLRLKKLVDSPFPTDEEVLKTMKEKIAYAANN</sequence>
<dbReference type="InterPro" id="IPR016457">
    <property type="entry name" value="Formylmethanofuran_DH_bsu"/>
</dbReference>
<dbReference type="InterPro" id="IPR050123">
    <property type="entry name" value="Prok_molybdopt-oxidoreductase"/>
</dbReference>
<dbReference type="CDD" id="cd02761">
    <property type="entry name" value="MopB_FmdB-FwdB"/>
    <property type="match status" value="1"/>
</dbReference>